<dbReference type="PANTHER" id="PTHR37691:SF1">
    <property type="entry name" value="BLR3518 PROTEIN"/>
    <property type="match status" value="1"/>
</dbReference>
<reference evidence="1" key="2">
    <citation type="journal article" date="2021" name="PeerJ">
        <title>Extensive microbial diversity within the chicken gut microbiome revealed by metagenomics and culture.</title>
        <authorList>
            <person name="Gilroy R."/>
            <person name="Ravi A."/>
            <person name="Getino M."/>
            <person name="Pursley I."/>
            <person name="Horton D.L."/>
            <person name="Alikhan N.F."/>
            <person name="Baker D."/>
            <person name="Gharbi K."/>
            <person name="Hall N."/>
            <person name="Watson M."/>
            <person name="Adriaenssens E.M."/>
            <person name="Foster-Nyarko E."/>
            <person name="Jarju S."/>
            <person name="Secka A."/>
            <person name="Antonio M."/>
            <person name="Oren A."/>
            <person name="Chaudhuri R.R."/>
            <person name="La Ragione R."/>
            <person name="Hildebrand F."/>
            <person name="Pallen M.J."/>
        </authorList>
    </citation>
    <scope>NUCLEOTIDE SEQUENCE</scope>
    <source>
        <strain evidence="1">C6-149</strain>
    </source>
</reference>
<sequence>MKTLFHVDERQKWPLVIRNVNNFLKADAKTKIEIVANSDAVLDLLAEQNQRQVDLDAIQKLIQRNIKICACSNSLNRCCPNTKLISGVEPVTAGVLEITKKQSEGYAYIKP</sequence>
<accession>A0A9D9E877</accession>
<gene>
    <name evidence="1" type="ORF">IAA89_04645</name>
</gene>
<dbReference type="PANTHER" id="PTHR37691">
    <property type="entry name" value="BLR3518 PROTEIN"/>
    <property type="match status" value="1"/>
</dbReference>
<name>A0A9D9E877_9LACO</name>
<dbReference type="InterPro" id="IPR027396">
    <property type="entry name" value="DsrEFH-like"/>
</dbReference>
<dbReference type="InterPro" id="IPR003787">
    <property type="entry name" value="Sulphur_relay_DsrE/F-like"/>
</dbReference>
<dbReference type="SUPFAM" id="SSF75169">
    <property type="entry name" value="DsrEFH-like"/>
    <property type="match status" value="1"/>
</dbReference>
<reference evidence="1" key="1">
    <citation type="submission" date="2020-10" db="EMBL/GenBank/DDBJ databases">
        <authorList>
            <person name="Gilroy R."/>
        </authorList>
    </citation>
    <scope>NUCLEOTIDE SEQUENCE</scope>
    <source>
        <strain evidence="1">C6-149</strain>
    </source>
</reference>
<dbReference type="Pfam" id="PF02635">
    <property type="entry name" value="DsrE"/>
    <property type="match status" value="1"/>
</dbReference>
<dbReference type="AlphaFoldDB" id="A0A9D9E877"/>
<dbReference type="EMBL" id="JADIMP010000075">
    <property type="protein sequence ID" value="MBO8441701.1"/>
    <property type="molecule type" value="Genomic_DNA"/>
</dbReference>
<comment type="caution">
    <text evidence="1">The sequence shown here is derived from an EMBL/GenBank/DDBJ whole genome shotgun (WGS) entry which is preliminary data.</text>
</comment>
<evidence type="ECO:0000313" key="2">
    <source>
        <dbReference type="Proteomes" id="UP000823614"/>
    </source>
</evidence>
<dbReference type="Proteomes" id="UP000823614">
    <property type="component" value="Unassembled WGS sequence"/>
</dbReference>
<proteinExistence type="predicted"/>
<dbReference type="Gene3D" id="3.40.1260.10">
    <property type="entry name" value="DsrEFH-like"/>
    <property type="match status" value="1"/>
</dbReference>
<evidence type="ECO:0000313" key="1">
    <source>
        <dbReference type="EMBL" id="MBO8441701.1"/>
    </source>
</evidence>
<protein>
    <submittedName>
        <fullName evidence="1">DsrE family protein</fullName>
    </submittedName>
</protein>
<organism evidence="1 2">
    <name type="scientific">Candidatus Gallilactobacillus intestinavium</name>
    <dbReference type="NCBI Taxonomy" id="2840838"/>
    <lineage>
        <taxon>Bacteria</taxon>
        <taxon>Bacillati</taxon>
        <taxon>Bacillota</taxon>
        <taxon>Bacilli</taxon>
        <taxon>Lactobacillales</taxon>
        <taxon>Lactobacillaceae</taxon>
        <taxon>Lactobacillaceae incertae sedis</taxon>
        <taxon>Candidatus Gallilactobacillus</taxon>
    </lineage>
</organism>